<dbReference type="PROSITE" id="PS50828">
    <property type="entry name" value="SMR"/>
    <property type="match status" value="1"/>
</dbReference>
<dbReference type="PROSITE" id="PS00486">
    <property type="entry name" value="DNA_MISMATCH_REPAIR_2"/>
    <property type="match status" value="1"/>
</dbReference>
<dbReference type="SMART" id="SM00534">
    <property type="entry name" value="MUTSac"/>
    <property type="match status" value="1"/>
</dbReference>
<evidence type="ECO:0000313" key="12">
    <source>
        <dbReference type="Proteomes" id="UP000004295"/>
    </source>
</evidence>
<protein>
    <recommendedName>
        <fullName evidence="7">Endonuclease MutS2</fullName>
        <ecNumber evidence="7">3.1.-.-</ecNumber>
    </recommendedName>
    <alternativeName>
        <fullName evidence="7">Ribosome-associated protein quality control-upstream factor</fullName>
        <shortName evidence="7">RQC-upstream factor</shortName>
        <shortName evidence="7">RqcU</shortName>
        <ecNumber evidence="7">3.6.4.-</ecNumber>
    </alternativeName>
</protein>
<evidence type="ECO:0000256" key="9">
    <source>
        <dbReference type="SAM" id="MobiDB-lite"/>
    </source>
</evidence>
<dbReference type="GO" id="GO:0045910">
    <property type="term" value="P:negative regulation of DNA recombination"/>
    <property type="evidence" value="ECO:0007669"/>
    <property type="project" value="InterPro"/>
</dbReference>
<dbReference type="SMART" id="SM00533">
    <property type="entry name" value="MUTSd"/>
    <property type="match status" value="1"/>
</dbReference>
<name>C3JCE6_POREA</name>
<dbReference type="GO" id="GO:0005524">
    <property type="term" value="F:ATP binding"/>
    <property type="evidence" value="ECO:0007669"/>
    <property type="project" value="UniProtKB-UniRule"/>
</dbReference>
<dbReference type="InterPro" id="IPR005747">
    <property type="entry name" value="MutS2"/>
</dbReference>
<feature type="domain" description="Smr" evidence="10">
    <location>
        <begin position="772"/>
        <end position="846"/>
    </location>
</feature>
<dbReference type="SUPFAM" id="SSF160443">
    <property type="entry name" value="SMR domain-like"/>
    <property type="match status" value="1"/>
</dbReference>
<dbReference type="FunFam" id="3.40.50.300:FF:001531">
    <property type="entry name" value="Endonuclease MutS2"/>
    <property type="match status" value="1"/>
</dbReference>
<feature type="coiled-coil region" evidence="8">
    <location>
        <begin position="551"/>
        <end position="621"/>
    </location>
</feature>
<feature type="compositionally biased region" description="Polar residues" evidence="9">
    <location>
        <begin position="635"/>
        <end position="652"/>
    </location>
</feature>
<dbReference type="Gene3D" id="3.30.1370.110">
    <property type="match status" value="1"/>
</dbReference>
<accession>C3JCE6</accession>
<feature type="compositionally biased region" description="Basic residues" evidence="9">
    <location>
        <begin position="664"/>
        <end position="675"/>
    </location>
</feature>
<reference evidence="11 12" key="1">
    <citation type="submission" date="2009-04" db="EMBL/GenBank/DDBJ databases">
        <authorList>
            <person name="Sebastian Y."/>
            <person name="Madupu R."/>
            <person name="Durkin A.S."/>
            <person name="Torralba M."/>
            <person name="Methe B."/>
            <person name="Sutton G.G."/>
            <person name="Strausberg R.L."/>
            <person name="Nelson K.E."/>
        </authorList>
    </citation>
    <scope>NUCLEOTIDE SEQUENCE [LARGE SCALE GENOMIC DNA]</scope>
    <source>
        <strain evidence="12">ATCC 35406 / BCRC 14492 / JCM 8526 / NCTC 13058 / HG 370</strain>
    </source>
</reference>
<dbReference type="EC" id="3.1.-.-" evidence="7"/>
<organism evidence="11 12">
    <name type="scientific">Porphyromonas endodontalis (strain ATCC 35406 / DSM 24491 / JCM 8526 / CCUG 16442 / BCRC 14492 / NCTC 13058 / HG 370)</name>
    <name type="common">Bacteroides endodontalis</name>
    <dbReference type="NCBI Taxonomy" id="553175"/>
    <lineage>
        <taxon>Bacteria</taxon>
        <taxon>Pseudomonadati</taxon>
        <taxon>Bacteroidota</taxon>
        <taxon>Bacteroidia</taxon>
        <taxon>Bacteroidales</taxon>
        <taxon>Porphyromonadaceae</taxon>
        <taxon>Porphyromonas</taxon>
    </lineage>
</organism>
<dbReference type="GO" id="GO:0016887">
    <property type="term" value="F:ATP hydrolysis activity"/>
    <property type="evidence" value="ECO:0007669"/>
    <property type="project" value="InterPro"/>
</dbReference>
<dbReference type="InterPro" id="IPR045076">
    <property type="entry name" value="MutS"/>
</dbReference>
<dbReference type="InterPro" id="IPR036063">
    <property type="entry name" value="Smr_dom_sf"/>
</dbReference>
<dbReference type="InterPro" id="IPR000432">
    <property type="entry name" value="DNA_mismatch_repair_MutS_C"/>
</dbReference>
<comment type="function">
    <text evidence="7">Acts as a ribosome collision sensor, splitting the ribosome into its 2 subunits. Detects stalled/collided 70S ribosomes which it binds and splits by an ATP-hydrolysis driven conformational change. Acts upstream of the ribosome quality control system (RQC), a ribosome-associated complex that mediates the extraction of incompletely synthesized nascent chains from stalled ribosomes and their subsequent degradation. Probably generates substrates for RQC.</text>
</comment>
<dbReference type="NCBIfam" id="TIGR01069">
    <property type="entry name" value="mutS2"/>
    <property type="match status" value="1"/>
</dbReference>
<comment type="subunit">
    <text evidence="7">Homodimer. Binds to stalled ribosomes, contacting rRNA.</text>
</comment>
<keyword evidence="6 7" id="KW-0238">DNA-binding</keyword>
<dbReference type="GO" id="GO:0019843">
    <property type="term" value="F:rRNA binding"/>
    <property type="evidence" value="ECO:0007669"/>
    <property type="project" value="UniProtKB-UniRule"/>
</dbReference>
<dbReference type="Pfam" id="PF00488">
    <property type="entry name" value="MutS_V"/>
    <property type="match status" value="1"/>
</dbReference>
<keyword evidence="7" id="KW-0255">Endonuclease</keyword>
<dbReference type="GO" id="GO:0140664">
    <property type="term" value="F:ATP-dependent DNA damage sensor activity"/>
    <property type="evidence" value="ECO:0007669"/>
    <property type="project" value="InterPro"/>
</dbReference>
<evidence type="ECO:0000256" key="1">
    <source>
        <dbReference type="ARBA" id="ARBA00022730"/>
    </source>
</evidence>
<dbReference type="GO" id="GO:0030983">
    <property type="term" value="F:mismatched DNA binding"/>
    <property type="evidence" value="ECO:0007669"/>
    <property type="project" value="InterPro"/>
</dbReference>
<gene>
    <name evidence="11" type="primary">mutS</name>
    <name evidence="7" type="synonym">mutS2</name>
    <name evidence="7" type="synonym">rqcU</name>
    <name evidence="11" type="ORF">POREN0001_0091</name>
</gene>
<dbReference type="EMBL" id="ACNN01000032">
    <property type="protein sequence ID" value="EEN82114.1"/>
    <property type="molecule type" value="Genomic_DNA"/>
</dbReference>
<dbReference type="GeneID" id="93365849"/>
<keyword evidence="5 7" id="KW-0694">RNA-binding</keyword>
<feature type="region of interest" description="Disordered" evidence="9">
    <location>
        <begin position="635"/>
        <end position="694"/>
    </location>
</feature>
<dbReference type="SUPFAM" id="SSF52540">
    <property type="entry name" value="P-loop containing nucleoside triphosphate hydrolases"/>
    <property type="match status" value="1"/>
</dbReference>
<comment type="similarity">
    <text evidence="7">Belongs to the DNA mismatch repair MutS family. MutS2 subfamily.</text>
</comment>
<dbReference type="RefSeq" id="WP_004334788.1">
    <property type="nucleotide sequence ID" value="NZ_ACNN01000032.1"/>
</dbReference>
<dbReference type="HAMAP" id="MF_00092">
    <property type="entry name" value="MutS2"/>
    <property type="match status" value="1"/>
</dbReference>
<evidence type="ECO:0000256" key="4">
    <source>
        <dbReference type="ARBA" id="ARBA00022840"/>
    </source>
</evidence>
<dbReference type="InterPro" id="IPR036187">
    <property type="entry name" value="DNA_mismatch_repair_MutS_sf"/>
</dbReference>
<proteinExistence type="inferred from homology"/>
<keyword evidence="1 7" id="KW-0699">rRNA-binding</keyword>
<dbReference type="InterPro" id="IPR002625">
    <property type="entry name" value="Smr_dom"/>
</dbReference>
<evidence type="ECO:0000256" key="2">
    <source>
        <dbReference type="ARBA" id="ARBA00022741"/>
    </source>
</evidence>
<dbReference type="SUPFAM" id="SSF48334">
    <property type="entry name" value="DNA repair protein MutS, domain III"/>
    <property type="match status" value="1"/>
</dbReference>
<dbReference type="Proteomes" id="UP000004295">
    <property type="component" value="Unassembled WGS sequence"/>
</dbReference>
<comment type="function">
    <text evidence="7">Endonuclease that is involved in the suppression of homologous recombination and thus may have a key role in the control of bacterial genetic diversity.</text>
</comment>
<dbReference type="Gene3D" id="3.40.50.300">
    <property type="entry name" value="P-loop containing nucleotide triphosphate hydrolases"/>
    <property type="match status" value="1"/>
</dbReference>
<sequence length="846" mass="95940">MALLKTYPQAFEEKVGFDQVRELLKKKTCSSMGKDEIDALRAEDDSTQIMQRLERVKELLLILQEGRDFPSLSLEDLRRSLDGIRPEGTYLSEDRLPHLLQAIRTMEHLYRFLGYQQATNPDSQELPRYPALLQLLPEGLLLPHIAQRIDSLLDRFGRIQDSASPELRAIRTERSSVERSMARQIRSLLAQAIREGWADEEARPSLRDGHPVIPVNPSYKRNIPGIVHDESSSGKTVFIEPIEIVESNNRMRELDAAERREIIRILILLADDVRPHIPSLFAMYQLVGVFDALFAIARFSQEERAIVPVIEPRPYLDWKEARHPLLRRTLQAEQRELVPIDLALKAPNARILLISGPNAGGKSVCLKTCALLQYMLQIGMPIPVHPDSTAGLFSSLAINIGDDQSIEDDLSTYSSHLVSMRHFCRIASPRSLLLIDEFGAGTEPELGGAIAEALLAEFNAHKSFALITTHYRNLKQYASCHQGIINGAMLYDRGAMRPLFRLSIGQPGSSFAIEIAKKSGLPKGVLEMAESLVGKEMLDTDKYVQEIARDKRYWEKKRDNIRRQERQLEEEIEKYSSALAKLHSSRKEVLAQAQDEAQRLLKESNARIERTIREIKESNAEREKTLLARQELQQFAQETSLAPSEKSQSEASQAIDREWQRIENRRKRKEEKRRKASDEAVQTPPQPPKPLPLEEGCKVRIVSQNGIEGTLLELRGRQALVALGGTMQTMIDVSKLERVAGNTPKTSALTERISSNITEHIHEKKTNFREELDVRGMRALDALQAVEYYLDEAIQVGCHRVRILHGTGTGALRQSIRQMLPTRPYVLRFYDEDVRFGGTGITIVEL</sequence>
<keyword evidence="12" id="KW-1185">Reference proteome</keyword>
<keyword evidence="3 7" id="KW-0378">Hydrolase</keyword>
<keyword evidence="2 7" id="KW-0547">Nucleotide-binding</keyword>
<dbReference type="AlphaFoldDB" id="C3JCE6"/>
<dbReference type="InterPro" id="IPR007696">
    <property type="entry name" value="DNA_mismatch_repair_MutS_core"/>
</dbReference>
<evidence type="ECO:0000259" key="10">
    <source>
        <dbReference type="PROSITE" id="PS50828"/>
    </source>
</evidence>
<keyword evidence="8" id="KW-0175">Coiled coil</keyword>
<dbReference type="STRING" id="553175.POREN0001_0091"/>
<dbReference type="InterPro" id="IPR027417">
    <property type="entry name" value="P-loop_NTPase"/>
</dbReference>
<dbReference type="eggNOG" id="COG1193">
    <property type="taxonomic scope" value="Bacteria"/>
</dbReference>
<dbReference type="GO" id="GO:0043023">
    <property type="term" value="F:ribosomal large subunit binding"/>
    <property type="evidence" value="ECO:0007669"/>
    <property type="project" value="UniProtKB-UniRule"/>
</dbReference>
<dbReference type="GO" id="GO:0004519">
    <property type="term" value="F:endonuclease activity"/>
    <property type="evidence" value="ECO:0007669"/>
    <property type="project" value="UniProtKB-UniRule"/>
</dbReference>
<evidence type="ECO:0000256" key="5">
    <source>
        <dbReference type="ARBA" id="ARBA00022884"/>
    </source>
</evidence>
<comment type="caution">
    <text evidence="11">The sequence shown here is derived from an EMBL/GenBank/DDBJ whole genome shotgun (WGS) entry which is preliminary data.</text>
</comment>
<dbReference type="SMART" id="SM00463">
    <property type="entry name" value="SMR"/>
    <property type="match status" value="1"/>
</dbReference>
<evidence type="ECO:0000313" key="11">
    <source>
        <dbReference type="EMBL" id="EEN82114.1"/>
    </source>
</evidence>
<evidence type="ECO:0000256" key="8">
    <source>
        <dbReference type="SAM" id="Coils"/>
    </source>
</evidence>
<dbReference type="EC" id="3.6.4.-" evidence="7"/>
<dbReference type="GO" id="GO:0072344">
    <property type="term" value="P:rescue of stalled ribosome"/>
    <property type="evidence" value="ECO:0007669"/>
    <property type="project" value="UniProtKB-UniRule"/>
</dbReference>
<dbReference type="PIRSF" id="PIRSF005814">
    <property type="entry name" value="MutS_YshD"/>
    <property type="match status" value="1"/>
</dbReference>
<dbReference type="PANTHER" id="PTHR48466">
    <property type="entry name" value="OS10G0509000 PROTEIN-RELATED"/>
    <property type="match status" value="1"/>
</dbReference>
<dbReference type="GO" id="GO:0006298">
    <property type="term" value="P:mismatch repair"/>
    <property type="evidence" value="ECO:0007669"/>
    <property type="project" value="InterPro"/>
</dbReference>
<evidence type="ECO:0000256" key="3">
    <source>
        <dbReference type="ARBA" id="ARBA00022801"/>
    </source>
</evidence>
<feature type="binding site" evidence="7">
    <location>
        <begin position="356"/>
        <end position="363"/>
    </location>
    <ligand>
        <name>ATP</name>
        <dbReference type="ChEBI" id="CHEBI:30616"/>
    </ligand>
</feature>
<dbReference type="Pfam" id="PF01713">
    <property type="entry name" value="Smr"/>
    <property type="match status" value="1"/>
</dbReference>
<evidence type="ECO:0000256" key="7">
    <source>
        <dbReference type="HAMAP-Rule" id="MF_00092"/>
    </source>
</evidence>
<dbReference type="PANTHER" id="PTHR48466:SF2">
    <property type="entry name" value="OS10G0509000 PROTEIN"/>
    <property type="match status" value="1"/>
</dbReference>
<keyword evidence="4 7" id="KW-0067">ATP-binding</keyword>
<keyword evidence="7" id="KW-0540">Nuclease</keyword>
<evidence type="ECO:0000256" key="6">
    <source>
        <dbReference type="ARBA" id="ARBA00023125"/>
    </source>
</evidence>